<proteinExistence type="predicted"/>
<evidence type="ECO:0000313" key="3">
    <source>
        <dbReference type="EMBL" id="AEK81276.1"/>
    </source>
</evidence>
<name>E0W4X5_PHYSO</name>
<dbReference type="VEuPathDB" id="FungiDB:PHYSODRAFT_288986"/>
<gene>
    <name evidence="4" type="primary">Avh</name>
</gene>
<feature type="chain" id="PRO_5007652883" evidence="2">
    <location>
        <begin position="25"/>
        <end position="135"/>
    </location>
</feature>
<evidence type="ECO:0000313" key="4">
    <source>
        <dbReference type="EMBL" id="AEK81277.1"/>
    </source>
</evidence>
<feature type="signal peptide" evidence="2">
    <location>
        <begin position="1"/>
        <end position="24"/>
    </location>
</feature>
<dbReference type="AlphaFoldDB" id="E0W4X5"/>
<dbReference type="EMBL" id="JN254463">
    <property type="protein sequence ID" value="AEK81276.1"/>
    <property type="molecule type" value="Genomic_DNA"/>
</dbReference>
<accession>E0W4X5</accession>
<protein>
    <submittedName>
        <fullName evidence="4">Avh375</fullName>
    </submittedName>
</protein>
<dbReference type="EMBL" id="JN254464">
    <property type="protein sequence ID" value="AEK81277.1"/>
    <property type="molecule type" value="Genomic_DNA"/>
</dbReference>
<dbReference type="EMBL" id="JN254465">
    <property type="protein sequence ID" value="AEK81278.1"/>
    <property type="molecule type" value="Genomic_DNA"/>
</dbReference>
<evidence type="ECO:0000256" key="2">
    <source>
        <dbReference type="SAM" id="SignalP"/>
    </source>
</evidence>
<feature type="region of interest" description="Disordered" evidence="1">
    <location>
        <begin position="29"/>
        <end position="99"/>
    </location>
</feature>
<evidence type="ECO:0000256" key="1">
    <source>
        <dbReference type="SAM" id="MobiDB-lite"/>
    </source>
</evidence>
<sequence>MRLVNLLLFAMLAFSLNFVDLASAKAQLRKDKSPTDEIMSSSRRLEPLKQNVESTDPSDTKIHVGVSNPEVRKLRSSSSVTPSQHSSVKEEEEEERSGNALMSKLTAYLQKKMPSLSGSRFECTWQWLHSQYQAR</sequence>
<keyword evidence="2" id="KW-0732">Signal</keyword>
<dbReference type="RefSeq" id="XP_009537572.1">
    <property type="nucleotide sequence ID" value="XM_009539277.1"/>
</dbReference>
<dbReference type="KEGG" id="psoj:PHYSODRAFT_288986"/>
<feature type="compositionally biased region" description="Low complexity" evidence="1">
    <location>
        <begin position="76"/>
        <end position="86"/>
    </location>
</feature>
<evidence type="ECO:0000313" key="5">
    <source>
        <dbReference type="EMBL" id="AEK81278.1"/>
    </source>
</evidence>
<organism evidence="4">
    <name type="scientific">Phytophthora sojae</name>
    <name type="common">Soybean stem and root rot agent</name>
    <name type="synonym">Phytophthora megasperma f. sp. glycines</name>
    <dbReference type="NCBI Taxonomy" id="67593"/>
    <lineage>
        <taxon>Eukaryota</taxon>
        <taxon>Sar</taxon>
        <taxon>Stramenopiles</taxon>
        <taxon>Oomycota</taxon>
        <taxon>Peronosporomycetes</taxon>
        <taxon>Peronosporales</taxon>
        <taxon>Peronosporaceae</taxon>
        <taxon>Phytophthora</taxon>
    </lineage>
</organism>
<reference evidence="4" key="1">
    <citation type="journal article" date="2011" name="Plant Cell">
        <title>Transcriptional programming and functional interactions within the Phytophthora sojae RXLR effector repertoire.</title>
        <authorList>
            <person name="Wang Q."/>
            <person name="Han C."/>
            <person name="Ferreira A.O."/>
            <person name="Yu X."/>
            <person name="Ye W."/>
            <person name="Tripathy S."/>
            <person name="Kale S.D."/>
            <person name="Gu B."/>
            <person name="Sheng Y."/>
            <person name="Sui Y."/>
            <person name="Wang X."/>
            <person name="Zhang Z."/>
            <person name="Cheng B."/>
            <person name="Dong S."/>
            <person name="Shan W."/>
            <person name="Zheng X."/>
            <person name="Dou D."/>
            <person name="Tyler B.M."/>
            <person name="Wang Y."/>
        </authorList>
    </citation>
    <scope>NUCLEOTIDE SEQUENCE</scope>
    <source>
        <strain evidence="3">P7064</strain>
        <strain evidence="4">P7074</strain>
        <strain evidence="5">P7076</strain>
    </source>
</reference>